<evidence type="ECO:0000256" key="1">
    <source>
        <dbReference type="ARBA" id="ARBA00004651"/>
    </source>
</evidence>
<keyword evidence="7 8" id="KW-0472">Membrane</keyword>
<keyword evidence="8" id="KW-0406">Ion transport</keyword>
<dbReference type="InterPro" id="IPR045863">
    <property type="entry name" value="CorA_TM1_TM2"/>
</dbReference>
<dbReference type="EMBL" id="BDCR01000002">
    <property type="protein sequence ID" value="GAT62601.1"/>
    <property type="molecule type" value="Genomic_DNA"/>
</dbReference>
<dbReference type="InterPro" id="IPR004488">
    <property type="entry name" value="Mg/Co-transport_prot_CorA"/>
</dbReference>
<dbReference type="GO" id="GO:0000287">
    <property type="term" value="F:magnesium ion binding"/>
    <property type="evidence" value="ECO:0007669"/>
    <property type="project" value="TreeGrafter"/>
</dbReference>
<dbReference type="NCBIfam" id="TIGR00383">
    <property type="entry name" value="corA"/>
    <property type="match status" value="1"/>
</dbReference>
<dbReference type="AlphaFoldDB" id="A0A170ZES7"/>
<dbReference type="FunFam" id="1.20.58.340:FF:000012">
    <property type="entry name" value="Magnesium transport protein CorA"/>
    <property type="match status" value="1"/>
</dbReference>
<dbReference type="Pfam" id="PF01544">
    <property type="entry name" value="CorA"/>
    <property type="match status" value="1"/>
</dbReference>
<dbReference type="InterPro" id="IPR002523">
    <property type="entry name" value="MgTranspt_CorA/ZnTranspt_ZntB"/>
</dbReference>
<dbReference type="GO" id="GO:0005886">
    <property type="term" value="C:plasma membrane"/>
    <property type="evidence" value="ECO:0007669"/>
    <property type="project" value="UniProtKB-SubCell"/>
</dbReference>
<protein>
    <recommendedName>
        <fullName evidence="8">Magnesium transport protein CorA</fullName>
    </recommendedName>
</protein>
<dbReference type="SUPFAM" id="SSF143865">
    <property type="entry name" value="CorA soluble domain-like"/>
    <property type="match status" value="1"/>
</dbReference>
<dbReference type="Gene3D" id="1.20.58.340">
    <property type="entry name" value="Magnesium transport protein CorA, transmembrane region"/>
    <property type="match status" value="2"/>
</dbReference>
<evidence type="ECO:0000256" key="2">
    <source>
        <dbReference type="ARBA" id="ARBA00009765"/>
    </source>
</evidence>
<evidence type="ECO:0000313" key="9">
    <source>
        <dbReference type="EMBL" id="GAT62601.1"/>
    </source>
</evidence>
<dbReference type="InterPro" id="IPR045861">
    <property type="entry name" value="CorA_cytoplasmic_dom"/>
</dbReference>
<dbReference type="PANTHER" id="PTHR46494">
    <property type="entry name" value="CORA FAMILY METAL ION TRANSPORTER (EUROFUNG)"/>
    <property type="match status" value="1"/>
</dbReference>
<proteinExistence type="inferred from homology"/>
<dbReference type="SUPFAM" id="SSF144083">
    <property type="entry name" value="Magnesium transport protein CorA, transmembrane region"/>
    <property type="match status" value="1"/>
</dbReference>
<evidence type="ECO:0000256" key="7">
    <source>
        <dbReference type="ARBA" id="ARBA00023136"/>
    </source>
</evidence>
<keyword evidence="10" id="KW-1185">Reference proteome</keyword>
<name>A0A170ZES7_9BACT</name>
<keyword evidence="6 8" id="KW-1133">Transmembrane helix</keyword>
<dbReference type="GO" id="GO:0050897">
    <property type="term" value="F:cobalt ion binding"/>
    <property type="evidence" value="ECO:0007669"/>
    <property type="project" value="TreeGrafter"/>
</dbReference>
<keyword evidence="8" id="KW-0460">Magnesium</keyword>
<comment type="similarity">
    <text evidence="2 8">Belongs to the CorA metal ion transporter (MIT) (TC 1.A.35) family.</text>
</comment>
<keyword evidence="5 8" id="KW-0812">Transmembrane</keyword>
<evidence type="ECO:0000313" key="10">
    <source>
        <dbReference type="Proteomes" id="UP000076586"/>
    </source>
</evidence>
<evidence type="ECO:0000256" key="3">
    <source>
        <dbReference type="ARBA" id="ARBA00022448"/>
    </source>
</evidence>
<evidence type="ECO:0000256" key="4">
    <source>
        <dbReference type="ARBA" id="ARBA00022475"/>
    </source>
</evidence>
<feature type="transmembrane region" description="Helical" evidence="8">
    <location>
        <begin position="309"/>
        <end position="329"/>
    </location>
</feature>
<reference evidence="10" key="1">
    <citation type="submission" date="2016-04" db="EMBL/GenBank/DDBJ databases">
        <title>Draft genome sequence of Paludibacter jiangxiensis strain NM7.</title>
        <authorList>
            <person name="Qiu Y."/>
            <person name="Matsuura N."/>
            <person name="Ohashi A."/>
            <person name="Tourlousse M.D."/>
            <person name="Sekiguchi Y."/>
        </authorList>
    </citation>
    <scope>NUCLEOTIDE SEQUENCE [LARGE SCALE GENOMIC DNA]</scope>
    <source>
        <strain evidence="10">NM7</strain>
    </source>
</reference>
<sequence>MKRAASFRNIKKIDLHKFVPRMAQKGTSPGTVEYIGMPRQETISINMIAYDEASVEEKQIVSLPDLQTEMASPTLKWVQISGVHNTDFLNQLGEQLCINSLDVEAIANTTQRPIMIERENYIFVVLKALQLEPVTNEVTVEQVSMILGDRFVVSFHETTPALFDALRNRIFATKGRIRRFSSDYLLFALCDIIIDQYFSLLENVGETIEAAEDELIMSPVNANQEAIYKLKRRLVYAKKMIWPTREVVTALQISEHELINDGTRIYFRDIYDHTVQLIESLDSLREITSGMMDLYMSAVSNRLNEIMKVLTLFSAFFIPITFLAGVYGMNFKTIPETGWTYGYLAFWGVVVIISVGMIFYFKRKKWF</sequence>
<dbReference type="GO" id="GO:0015087">
    <property type="term" value="F:cobalt ion transmembrane transporter activity"/>
    <property type="evidence" value="ECO:0007669"/>
    <property type="project" value="UniProtKB-UniRule"/>
</dbReference>
<dbReference type="Gene3D" id="3.30.460.20">
    <property type="entry name" value="CorA soluble domain-like"/>
    <property type="match status" value="1"/>
</dbReference>
<comment type="caution">
    <text evidence="9">The sequence shown here is derived from an EMBL/GenBank/DDBJ whole genome shotgun (WGS) entry which is preliminary data.</text>
</comment>
<comment type="subcellular location">
    <subcellularLocation>
        <location evidence="1">Cell membrane</location>
        <topology evidence="1">Multi-pass membrane protein</topology>
    </subcellularLocation>
    <subcellularLocation>
        <location evidence="8">Membrane</location>
        <topology evidence="8">Multi-pass membrane protein</topology>
    </subcellularLocation>
</comment>
<reference evidence="10" key="2">
    <citation type="journal article" date="2017" name="Genome Announc.">
        <title>Draft genome sequence of Paludibacter jiangxiensis NM7(T), a propionate-producing fermentative bacterium.</title>
        <authorList>
            <person name="Qiu Y.-L."/>
            <person name="Tourlousse D.M."/>
            <person name="Matsuura N."/>
            <person name="Ohashi A."/>
            <person name="Sekiguchi Y."/>
        </authorList>
    </citation>
    <scope>NUCLEOTIDE SEQUENCE [LARGE SCALE GENOMIC DNA]</scope>
    <source>
        <strain evidence="10">NM7</strain>
    </source>
</reference>
<organism evidence="9 10">
    <name type="scientific">Paludibacter jiangxiensis</name>
    <dbReference type="NCBI Taxonomy" id="681398"/>
    <lineage>
        <taxon>Bacteria</taxon>
        <taxon>Pseudomonadati</taxon>
        <taxon>Bacteroidota</taxon>
        <taxon>Bacteroidia</taxon>
        <taxon>Bacteroidales</taxon>
        <taxon>Paludibacteraceae</taxon>
        <taxon>Paludibacter</taxon>
    </lineage>
</organism>
<dbReference type="RefSeq" id="WP_068703035.1">
    <property type="nucleotide sequence ID" value="NZ_BDCR01000002.1"/>
</dbReference>
<dbReference type="GO" id="GO:0015095">
    <property type="term" value="F:magnesium ion transmembrane transporter activity"/>
    <property type="evidence" value="ECO:0007669"/>
    <property type="project" value="UniProtKB-UniRule"/>
</dbReference>
<dbReference type="STRING" id="681398.PJIAN_2160"/>
<evidence type="ECO:0000256" key="5">
    <source>
        <dbReference type="ARBA" id="ARBA00022692"/>
    </source>
</evidence>
<comment type="function">
    <text evidence="8">Mediates influx of magnesium ions.</text>
</comment>
<feature type="transmembrane region" description="Helical" evidence="8">
    <location>
        <begin position="341"/>
        <end position="361"/>
    </location>
</feature>
<keyword evidence="3 8" id="KW-0813">Transport</keyword>
<dbReference type="Proteomes" id="UP000076586">
    <property type="component" value="Unassembled WGS sequence"/>
</dbReference>
<gene>
    <name evidence="8" type="primary">corA</name>
    <name evidence="9" type="ORF">PJIAN_2160</name>
</gene>
<evidence type="ECO:0000256" key="6">
    <source>
        <dbReference type="ARBA" id="ARBA00022989"/>
    </source>
</evidence>
<dbReference type="PANTHER" id="PTHR46494:SF1">
    <property type="entry name" value="CORA FAMILY METAL ION TRANSPORTER (EUROFUNG)"/>
    <property type="match status" value="1"/>
</dbReference>
<dbReference type="CDD" id="cd12828">
    <property type="entry name" value="TmCorA-like_1"/>
    <property type="match status" value="1"/>
</dbReference>
<keyword evidence="4 8" id="KW-1003">Cell membrane</keyword>
<dbReference type="OrthoDB" id="9803416at2"/>
<accession>A0A170ZES7</accession>
<evidence type="ECO:0000256" key="8">
    <source>
        <dbReference type="RuleBase" id="RU362010"/>
    </source>
</evidence>